<evidence type="ECO:0000313" key="1">
    <source>
        <dbReference type="EMBL" id="KAL1862745.1"/>
    </source>
</evidence>
<keyword evidence="2" id="KW-1185">Reference proteome</keyword>
<organism evidence="1 2">
    <name type="scientific">Diaporthe australafricana</name>
    <dbReference type="NCBI Taxonomy" id="127596"/>
    <lineage>
        <taxon>Eukaryota</taxon>
        <taxon>Fungi</taxon>
        <taxon>Dikarya</taxon>
        <taxon>Ascomycota</taxon>
        <taxon>Pezizomycotina</taxon>
        <taxon>Sordariomycetes</taxon>
        <taxon>Sordariomycetidae</taxon>
        <taxon>Diaporthales</taxon>
        <taxon>Diaporthaceae</taxon>
        <taxon>Diaporthe</taxon>
    </lineage>
</organism>
<dbReference type="EMBL" id="JAWRVE010000078">
    <property type="protein sequence ID" value="KAL1862745.1"/>
    <property type="molecule type" value="Genomic_DNA"/>
</dbReference>
<dbReference type="PANTHER" id="PTHR33112:SF10">
    <property type="entry name" value="TOL"/>
    <property type="match status" value="1"/>
</dbReference>
<dbReference type="PANTHER" id="PTHR33112">
    <property type="entry name" value="DOMAIN PROTEIN, PUTATIVE-RELATED"/>
    <property type="match status" value="1"/>
</dbReference>
<name>A0ABR3WIS0_9PEZI</name>
<sequence length="424" mass="47001">MGDVYAGGVFNITAVDCRSSAEGLLPVQRDTLLPILPTRGDSIHSGSTVGLPKQEFESDVIFSELLSRAWVYQEVLLAPANLFCATEQMWWSCSGGTCSQTFPDSIHKFHIASSFEKSFTSLKRGMNALDLETTSVSVAIGWMNILESYTNTSATRPDDRLVAIAGLAATYQSSFPNFLKDSTYHSAIWSHEICRQLLWEGQARPDASFPSSRLPTTHPMPSWSCASYNGPIKYQRTKGISLLPVKVVNLASSGLDKFGRAASLEQCVLHLRGVLVPMTFRPTTPSSHAHGYGLQTVAYPAGHEDALVDVVWDNTEELESAAALALTTDDYVRAVLFQCDFDYTLYGTILGLLLRPCISSQSTTGLRRWVRCGLVKKSVDDNKLEYYQLALRVSRYGMTFRRDGYHFVRQKSLNTVVVDDIYIV</sequence>
<protein>
    <submittedName>
        <fullName evidence="1">Uncharacterized protein</fullName>
    </submittedName>
</protein>
<dbReference type="Proteomes" id="UP001583177">
    <property type="component" value="Unassembled WGS sequence"/>
</dbReference>
<comment type="caution">
    <text evidence="1">The sequence shown here is derived from an EMBL/GenBank/DDBJ whole genome shotgun (WGS) entry which is preliminary data.</text>
</comment>
<gene>
    <name evidence="1" type="ORF">Daus18300_008389</name>
</gene>
<reference evidence="1 2" key="1">
    <citation type="journal article" date="2024" name="IMA Fungus">
        <title>IMA Genome - F19 : A genome assembly and annotation guide to empower mycologists, including annotated draft genome sequences of Ceratocystis pirilliformis, Diaporthe australafricana, Fusarium ophioides, Paecilomyces lecythidis, and Sporothrix stenoceras.</title>
        <authorList>
            <person name="Aylward J."/>
            <person name="Wilson A.M."/>
            <person name="Visagie C.M."/>
            <person name="Spraker J."/>
            <person name="Barnes I."/>
            <person name="Buitendag C."/>
            <person name="Ceriani C."/>
            <person name="Del Mar Angel L."/>
            <person name="du Plessis D."/>
            <person name="Fuchs T."/>
            <person name="Gasser K."/>
            <person name="Kramer D."/>
            <person name="Li W."/>
            <person name="Munsamy K."/>
            <person name="Piso A."/>
            <person name="Price J.L."/>
            <person name="Sonnekus B."/>
            <person name="Thomas C."/>
            <person name="van der Nest A."/>
            <person name="van Dijk A."/>
            <person name="van Heerden A."/>
            <person name="van Vuuren N."/>
            <person name="Yilmaz N."/>
            <person name="Duong T.A."/>
            <person name="van der Merwe N.A."/>
            <person name="Wingfield M.J."/>
            <person name="Wingfield B.D."/>
        </authorList>
    </citation>
    <scope>NUCLEOTIDE SEQUENCE [LARGE SCALE GENOMIC DNA]</scope>
    <source>
        <strain evidence="1 2">CMW 18300</strain>
    </source>
</reference>
<evidence type="ECO:0000313" key="2">
    <source>
        <dbReference type="Proteomes" id="UP001583177"/>
    </source>
</evidence>
<proteinExistence type="predicted"/>
<accession>A0ABR3WIS0</accession>